<reference evidence="2" key="1">
    <citation type="journal article" date="2019" name="Int. J. Syst. Evol. Microbiol.">
        <title>The Global Catalogue of Microorganisms (GCM) 10K type strain sequencing project: providing services to taxonomists for standard genome sequencing and annotation.</title>
        <authorList>
            <consortium name="The Broad Institute Genomics Platform"/>
            <consortium name="The Broad Institute Genome Sequencing Center for Infectious Disease"/>
            <person name="Wu L."/>
            <person name="Ma J."/>
        </authorList>
    </citation>
    <scope>NUCLEOTIDE SEQUENCE [LARGE SCALE GENOMIC DNA]</scope>
    <source>
        <strain evidence="2">JCM 18956</strain>
    </source>
</reference>
<comment type="caution">
    <text evidence="1">The sequence shown here is derived from an EMBL/GenBank/DDBJ whole genome shotgun (WGS) entry which is preliminary data.</text>
</comment>
<proteinExistence type="predicted"/>
<dbReference type="InterPro" id="IPR052965">
    <property type="entry name" value="Pigment-catalase-like"/>
</dbReference>
<gene>
    <name evidence="1" type="ORF">GCM10025780_35550</name>
</gene>
<dbReference type="RefSeq" id="WP_345377287.1">
    <property type="nucleotide sequence ID" value="NZ_BAABLM010000012.1"/>
</dbReference>
<dbReference type="PANTHER" id="PTHR31694">
    <property type="entry name" value="DESICCATION-LIKE PROTEIN"/>
    <property type="match status" value="1"/>
</dbReference>
<sequence>MFDKRFISSAISRSAENPLDRRRFLTAAGVTGLGVGVAALAGAAPAQAATVTPSDISPSDQAISDSAILNFALNLEYLEAEFYLRAVTGVGLDSTMIDGIDPQGPVVGGHKVPFKTAQIKAIATEIAADEKAHVAFLRAALGGAKVSRPAIDLSSSFSAAAQAAGLIKAGETFDPFASEENFLLGAFIFEDVGVTAYKGAAPLIYNKTYLSAAAGILSVEAYHAGIIRTSLATKGLQAPATAISNARDSLDGPTDDDQGLTLNGALNLVPTDANSIAYGRTAERVLNVVYLTPVQIDKGGFFPAGINGAIVASGNPGSATS</sequence>
<protein>
    <submittedName>
        <fullName evidence="1">Ferritin-like domain-containing protein</fullName>
    </submittedName>
</protein>
<name>A0ABP8WAW8_9MICO</name>
<dbReference type="PROSITE" id="PS51318">
    <property type="entry name" value="TAT"/>
    <property type="match status" value="1"/>
</dbReference>
<evidence type="ECO:0000313" key="1">
    <source>
        <dbReference type="EMBL" id="GAA4685933.1"/>
    </source>
</evidence>
<dbReference type="Proteomes" id="UP001501295">
    <property type="component" value="Unassembled WGS sequence"/>
</dbReference>
<dbReference type="InterPro" id="IPR009078">
    <property type="entry name" value="Ferritin-like_SF"/>
</dbReference>
<organism evidence="1 2">
    <name type="scientific">Frondihabitans cladoniiphilus</name>
    <dbReference type="NCBI Taxonomy" id="715785"/>
    <lineage>
        <taxon>Bacteria</taxon>
        <taxon>Bacillati</taxon>
        <taxon>Actinomycetota</taxon>
        <taxon>Actinomycetes</taxon>
        <taxon>Micrococcales</taxon>
        <taxon>Microbacteriaceae</taxon>
        <taxon>Frondihabitans</taxon>
    </lineage>
</organism>
<dbReference type="Pfam" id="PF13668">
    <property type="entry name" value="Ferritin_2"/>
    <property type="match status" value="1"/>
</dbReference>
<dbReference type="SUPFAM" id="SSF47240">
    <property type="entry name" value="Ferritin-like"/>
    <property type="match status" value="1"/>
</dbReference>
<evidence type="ECO:0000313" key="2">
    <source>
        <dbReference type="Proteomes" id="UP001501295"/>
    </source>
</evidence>
<dbReference type="InterPro" id="IPR006311">
    <property type="entry name" value="TAT_signal"/>
</dbReference>
<dbReference type="PANTHER" id="PTHR31694:SF26">
    <property type="entry name" value="OS05G0151100 PROTEIN"/>
    <property type="match status" value="1"/>
</dbReference>
<dbReference type="EMBL" id="BAABLM010000012">
    <property type="protein sequence ID" value="GAA4685933.1"/>
    <property type="molecule type" value="Genomic_DNA"/>
</dbReference>
<keyword evidence="2" id="KW-1185">Reference proteome</keyword>
<accession>A0ABP8WAW8</accession>